<accession>A0ABZ0IF95</accession>
<dbReference type="Gene3D" id="6.10.140.730">
    <property type="match status" value="1"/>
</dbReference>
<feature type="domain" description="Heavy metal binding" evidence="3">
    <location>
        <begin position="420"/>
        <end position="447"/>
    </location>
</feature>
<dbReference type="EMBL" id="CP136865">
    <property type="protein sequence ID" value="WOJ98141.1"/>
    <property type="molecule type" value="Genomic_DNA"/>
</dbReference>
<feature type="domain" description="CusB-like three alpha-helical bundle" evidence="4">
    <location>
        <begin position="256"/>
        <end position="290"/>
    </location>
</feature>
<organism evidence="7 8">
    <name type="scientific">Congregibacter brevis</name>
    <dbReference type="NCBI Taxonomy" id="3081201"/>
    <lineage>
        <taxon>Bacteria</taxon>
        <taxon>Pseudomonadati</taxon>
        <taxon>Pseudomonadota</taxon>
        <taxon>Gammaproteobacteria</taxon>
        <taxon>Cellvibrionales</taxon>
        <taxon>Halieaceae</taxon>
        <taxon>Congregibacter</taxon>
    </lineage>
</organism>
<dbReference type="InterPro" id="IPR045800">
    <property type="entry name" value="HMBD"/>
</dbReference>
<dbReference type="Gene3D" id="2.40.420.20">
    <property type="match status" value="1"/>
</dbReference>
<feature type="domain" description="CusB-like beta-barrel" evidence="6">
    <location>
        <begin position="329"/>
        <end position="402"/>
    </location>
</feature>
<dbReference type="Pfam" id="PF19335">
    <property type="entry name" value="HMBD"/>
    <property type="match status" value="2"/>
</dbReference>
<evidence type="ECO:0000259" key="6">
    <source>
        <dbReference type="Pfam" id="PF25954"/>
    </source>
</evidence>
<dbReference type="SUPFAM" id="SSF111369">
    <property type="entry name" value="HlyD-like secretion proteins"/>
    <property type="match status" value="1"/>
</dbReference>
<feature type="region of interest" description="Disordered" evidence="2">
    <location>
        <begin position="536"/>
        <end position="556"/>
    </location>
</feature>
<keyword evidence="8" id="KW-1185">Reference proteome</keyword>
<dbReference type="RefSeq" id="WP_407329351.1">
    <property type="nucleotide sequence ID" value="NZ_CP136865.1"/>
</dbReference>
<name>A0ABZ0IF95_9GAMM</name>
<proteinExistence type="predicted"/>
<reference evidence="7 8" key="1">
    <citation type="submission" date="2023-10" db="EMBL/GenBank/DDBJ databases">
        <title>Two novel species belonging to the OM43/NOR5 clade.</title>
        <authorList>
            <person name="Park M."/>
        </authorList>
    </citation>
    <scope>NUCLEOTIDE SEQUENCE [LARGE SCALE GENOMIC DNA]</scope>
    <source>
        <strain evidence="7 8">IMCC45268</strain>
    </source>
</reference>
<feature type="domain" description="CusB-like barrel-sandwich hybrid" evidence="5">
    <location>
        <begin position="194"/>
        <end position="324"/>
    </location>
</feature>
<evidence type="ECO:0000259" key="3">
    <source>
        <dbReference type="Pfam" id="PF19335"/>
    </source>
</evidence>
<dbReference type="InterPro" id="IPR058792">
    <property type="entry name" value="Beta-barrel_RND_2"/>
</dbReference>
<evidence type="ECO:0000256" key="1">
    <source>
        <dbReference type="ARBA" id="ARBA00022448"/>
    </source>
</evidence>
<feature type="domain" description="Heavy metal binding" evidence="3">
    <location>
        <begin position="112"/>
        <end position="139"/>
    </location>
</feature>
<dbReference type="PANTHER" id="PTHR30097">
    <property type="entry name" value="CATION EFFLUX SYSTEM PROTEIN CUSB"/>
    <property type="match status" value="1"/>
</dbReference>
<sequence>MTNQTSMNSVLRRPAAIAVIAVVLLIALAAFWPDPSTEKTETQVDEAAAGESMPGDMHAGHGTMNADAPAEHEGHGAMAMDTHAGHESHGAMQSPATHAGSSHPLEQQPAEVWSCSMHPHIKRDGPGQCPICGMDLIPVRQEPSDTDDQEPRQITLSTAQRARMRIATVPVERRYPTAEIRLVGKVTYDETRLAYITAWVPGRIDDMLVDYTGVRVRKGDHMVKLYSPELLSAQEELLQAIRGMTELSKSNVESLRRSAAGTVDAARDKLRLWGLSSEQIADIERSGKTSEQVTIFSPASGIVIHRNAQEGMYVDTGTRIFTVADLDAVWVQLDAYESDLQWLRYGQTVNFTTEAYPGERFVGVVSFIDPVLNPQTRTVNVRVNVDNKDGRLKPEMFVRAEVFAQLARHGQIFDESLIGKWVSPMHPEIIKDEPGQCDICGMDLVPAESLGYASAGKSHEGAPLVIPATAALLTGTRAVVYVEQPGADRPTYVGREVVLGPRAGDSYVVESGLSEGDLVVVSGNFKIDSALQIQAKPSMMNPEGGGSGGGHDHGSR</sequence>
<dbReference type="InterPro" id="IPR058790">
    <property type="entry name" value="BSH_CusB"/>
</dbReference>
<dbReference type="Pfam" id="PF25869">
    <property type="entry name" value="3HB_CusB"/>
    <property type="match status" value="1"/>
</dbReference>
<protein>
    <submittedName>
        <fullName evidence="7">Efflux RND transporter periplasmic adaptor subunit</fullName>
    </submittedName>
</protein>
<gene>
    <name evidence="7" type="ORF">R0137_06085</name>
</gene>
<evidence type="ECO:0000256" key="2">
    <source>
        <dbReference type="SAM" id="MobiDB-lite"/>
    </source>
</evidence>
<dbReference type="Pfam" id="PF25919">
    <property type="entry name" value="BSH_CusB"/>
    <property type="match status" value="1"/>
</dbReference>
<dbReference type="Pfam" id="PF25954">
    <property type="entry name" value="Beta-barrel_RND_2"/>
    <property type="match status" value="1"/>
</dbReference>
<dbReference type="PANTHER" id="PTHR30097:SF15">
    <property type="entry name" value="CATION EFFLUX SYSTEM PROTEIN CUSB"/>
    <property type="match status" value="1"/>
</dbReference>
<evidence type="ECO:0000313" key="8">
    <source>
        <dbReference type="Proteomes" id="UP001626549"/>
    </source>
</evidence>
<dbReference type="Gene3D" id="2.40.30.170">
    <property type="match status" value="1"/>
</dbReference>
<dbReference type="InterPro" id="IPR058791">
    <property type="entry name" value="3HB_CusB"/>
</dbReference>
<evidence type="ECO:0000259" key="4">
    <source>
        <dbReference type="Pfam" id="PF25869"/>
    </source>
</evidence>
<feature type="region of interest" description="Disordered" evidence="2">
    <location>
        <begin position="36"/>
        <end position="56"/>
    </location>
</feature>
<dbReference type="Proteomes" id="UP001626549">
    <property type="component" value="Chromosome"/>
</dbReference>
<keyword evidence="1" id="KW-0813">Transport</keyword>
<evidence type="ECO:0000313" key="7">
    <source>
        <dbReference type="EMBL" id="WOJ98141.1"/>
    </source>
</evidence>
<evidence type="ECO:0000259" key="5">
    <source>
        <dbReference type="Pfam" id="PF25919"/>
    </source>
</evidence>
<dbReference type="InterPro" id="IPR051909">
    <property type="entry name" value="MFP_Cation_Efflux"/>
</dbReference>